<keyword evidence="11" id="KW-1185">Reference proteome</keyword>
<dbReference type="PROSITE" id="PS51257">
    <property type="entry name" value="PROKAR_LIPOPROTEIN"/>
    <property type="match status" value="1"/>
</dbReference>
<dbReference type="PROSITE" id="PS52029">
    <property type="entry name" value="LD_TPASE"/>
    <property type="match status" value="1"/>
</dbReference>
<feature type="signal peptide" evidence="8">
    <location>
        <begin position="1"/>
        <end position="24"/>
    </location>
</feature>
<feature type="domain" description="L,D-TPase catalytic" evidence="9">
    <location>
        <begin position="321"/>
        <end position="497"/>
    </location>
</feature>
<feature type="chain" id="PRO_5021375851" evidence="8">
    <location>
        <begin position="25"/>
        <end position="561"/>
    </location>
</feature>
<dbReference type="OrthoDB" id="9778545at2"/>
<keyword evidence="6 7" id="KW-0961">Cell wall biogenesis/degradation</keyword>
<feature type="active site" description="Nucleophile" evidence="7">
    <location>
        <position position="474"/>
    </location>
</feature>
<dbReference type="InterPro" id="IPR005490">
    <property type="entry name" value="LD_TPept_cat_dom"/>
</dbReference>
<dbReference type="GO" id="GO:0004180">
    <property type="term" value="F:carboxypeptidase activity"/>
    <property type="evidence" value="ECO:0007669"/>
    <property type="project" value="UniProtKB-ARBA"/>
</dbReference>
<sequence>MKFPAKSFALTLAVAAVLSGCSSAPKNPTAITFSVEPPSEKQIEQSVRDQVALMLEAFTPIAGQALPNNSVLEAYEFRDFEPLWIQDKTLNMSIYKLVDILEDANQHGLNPIHYHVDVLKEYLDNPTPTSQDLAELDVIATIALSSYAHDLSIGRYEPQLIDPNWQLDAPSNTWRDLLFLKNATDMVNYLPTLAPSHPHYQVLQKWLVYYQELSAKENDIQIDVGVPLFEGDEGPRVAQLRARLVQLGDIRFSTRKVQEDVFDNELKQALIRFQRRHHLLADGTAGSQTIQMLNIPMTQRAKQIAYNLERWRWLPSKLEADRVWVDLTGYEVQTRLNGNTQTMKVVIGKPERKTQVFFGNMTYMVANPTWRVPHRIARENLLPKVQKDPNYLARHGYKVFASWSIGAKELDPTTIDWKAIDQSKLSYRFEQTPDEGNALGAYKFMFPNKNDIYLHDTPAKHLFQEVDRAFSSGCIRLERPGDFADFIIANNSKLKSALDKARLTRETTVISLEQSLPVYLVYFTVVPNENGMPEFRYDVYDRDKLMEENMGYLAFGTGESL</sequence>
<comment type="pathway">
    <text evidence="1 7">Cell wall biogenesis; peptidoglycan biosynthesis.</text>
</comment>
<dbReference type="InterPro" id="IPR036365">
    <property type="entry name" value="PGBD-like_sf"/>
</dbReference>
<keyword evidence="4 7" id="KW-0133">Cell shape</keyword>
<dbReference type="UniPathway" id="UPA00219"/>
<reference evidence="10 11" key="1">
    <citation type="submission" date="2019-06" db="EMBL/GenBank/DDBJ databases">
        <title>A novel bacterium of genus Marinomonas, isolated from coastal sand.</title>
        <authorList>
            <person name="Huang H."/>
            <person name="Mo K."/>
            <person name="Hu Y."/>
        </authorList>
    </citation>
    <scope>NUCLEOTIDE SEQUENCE [LARGE SCALE GENOMIC DNA]</scope>
    <source>
        <strain evidence="10 11">HB171799</strain>
    </source>
</reference>
<dbReference type="GO" id="GO:0009252">
    <property type="term" value="P:peptidoglycan biosynthetic process"/>
    <property type="evidence" value="ECO:0007669"/>
    <property type="project" value="UniProtKB-UniPathway"/>
</dbReference>
<dbReference type="PANTHER" id="PTHR41533">
    <property type="entry name" value="L,D-TRANSPEPTIDASE HI_1667-RELATED"/>
    <property type="match status" value="1"/>
</dbReference>
<dbReference type="InterPro" id="IPR036366">
    <property type="entry name" value="PGBDSf"/>
</dbReference>
<dbReference type="Gene3D" id="1.10.101.10">
    <property type="entry name" value="PGBD-like superfamily/PGBD"/>
    <property type="match status" value="1"/>
</dbReference>
<keyword evidence="8" id="KW-0732">Signal</keyword>
<evidence type="ECO:0000313" key="11">
    <source>
        <dbReference type="Proteomes" id="UP000315901"/>
    </source>
</evidence>
<keyword evidence="3" id="KW-0808">Transferase</keyword>
<proteinExistence type="inferred from homology"/>
<dbReference type="EMBL" id="VFRR01000012">
    <property type="protein sequence ID" value="TPE52373.1"/>
    <property type="molecule type" value="Genomic_DNA"/>
</dbReference>
<organism evidence="10 11">
    <name type="scientific">Maribrevibacterium harenarium</name>
    <dbReference type="NCBI Taxonomy" id="2589817"/>
    <lineage>
        <taxon>Bacteria</taxon>
        <taxon>Pseudomonadati</taxon>
        <taxon>Pseudomonadota</taxon>
        <taxon>Gammaproteobacteria</taxon>
        <taxon>Oceanospirillales</taxon>
        <taxon>Oceanospirillaceae</taxon>
        <taxon>Maribrevibacterium</taxon>
    </lineage>
</organism>
<evidence type="ECO:0000256" key="5">
    <source>
        <dbReference type="ARBA" id="ARBA00022984"/>
    </source>
</evidence>
<evidence type="ECO:0000256" key="3">
    <source>
        <dbReference type="ARBA" id="ARBA00022679"/>
    </source>
</evidence>
<dbReference type="InterPro" id="IPR038063">
    <property type="entry name" value="Transpep_catalytic_dom"/>
</dbReference>
<gene>
    <name evidence="10" type="ORF">FJM67_08005</name>
</gene>
<dbReference type="GO" id="GO:0071555">
    <property type="term" value="P:cell wall organization"/>
    <property type="evidence" value="ECO:0007669"/>
    <property type="project" value="UniProtKB-UniRule"/>
</dbReference>
<dbReference type="Gene3D" id="2.40.440.10">
    <property type="entry name" value="L,D-transpeptidase catalytic domain-like"/>
    <property type="match status" value="1"/>
</dbReference>
<dbReference type="Pfam" id="PF01471">
    <property type="entry name" value="PG_binding_1"/>
    <property type="match status" value="1"/>
</dbReference>
<dbReference type="CDD" id="cd16913">
    <property type="entry name" value="YkuD_like"/>
    <property type="match status" value="1"/>
</dbReference>
<dbReference type="PANTHER" id="PTHR41533:SF2">
    <property type="entry name" value="BLR7131 PROTEIN"/>
    <property type="match status" value="1"/>
</dbReference>
<evidence type="ECO:0000256" key="8">
    <source>
        <dbReference type="SAM" id="SignalP"/>
    </source>
</evidence>
<evidence type="ECO:0000256" key="1">
    <source>
        <dbReference type="ARBA" id="ARBA00004752"/>
    </source>
</evidence>
<keyword evidence="5 7" id="KW-0573">Peptidoglycan synthesis</keyword>
<evidence type="ECO:0000256" key="4">
    <source>
        <dbReference type="ARBA" id="ARBA00022960"/>
    </source>
</evidence>
<evidence type="ECO:0000256" key="7">
    <source>
        <dbReference type="PROSITE-ProRule" id="PRU01373"/>
    </source>
</evidence>
<comment type="similarity">
    <text evidence="2">Belongs to the YkuD family.</text>
</comment>
<dbReference type="SUPFAM" id="SSF141523">
    <property type="entry name" value="L,D-transpeptidase catalytic domain-like"/>
    <property type="match status" value="1"/>
</dbReference>
<accession>A0A501WRI9</accession>
<dbReference type="RefSeq" id="WP_140588274.1">
    <property type="nucleotide sequence ID" value="NZ_VFRR01000012.1"/>
</dbReference>
<dbReference type="Proteomes" id="UP000315901">
    <property type="component" value="Unassembled WGS sequence"/>
</dbReference>
<evidence type="ECO:0000259" key="9">
    <source>
        <dbReference type="PROSITE" id="PS52029"/>
    </source>
</evidence>
<comment type="caution">
    <text evidence="10">The sequence shown here is derived from an EMBL/GenBank/DDBJ whole genome shotgun (WGS) entry which is preliminary data.</text>
</comment>
<dbReference type="InterPro" id="IPR052905">
    <property type="entry name" value="LD-transpeptidase_YkuD-like"/>
</dbReference>
<dbReference type="GO" id="GO:0008360">
    <property type="term" value="P:regulation of cell shape"/>
    <property type="evidence" value="ECO:0007669"/>
    <property type="project" value="UniProtKB-UniRule"/>
</dbReference>
<dbReference type="InterPro" id="IPR045380">
    <property type="entry name" value="LD_TPept_scaffold_dom"/>
</dbReference>
<feature type="active site" description="Proton donor/acceptor" evidence="7">
    <location>
        <position position="455"/>
    </location>
</feature>
<dbReference type="SUPFAM" id="SSF47090">
    <property type="entry name" value="PGBD-like"/>
    <property type="match status" value="1"/>
</dbReference>
<dbReference type="Pfam" id="PF20142">
    <property type="entry name" value="Scaffold"/>
    <property type="match status" value="1"/>
</dbReference>
<evidence type="ECO:0000256" key="6">
    <source>
        <dbReference type="ARBA" id="ARBA00023316"/>
    </source>
</evidence>
<dbReference type="GO" id="GO:0016740">
    <property type="term" value="F:transferase activity"/>
    <property type="evidence" value="ECO:0007669"/>
    <property type="project" value="UniProtKB-KW"/>
</dbReference>
<dbReference type="InterPro" id="IPR002477">
    <property type="entry name" value="Peptidoglycan-bd-like"/>
</dbReference>
<protein>
    <submittedName>
        <fullName evidence="10">Murein L,D-transpeptidase</fullName>
    </submittedName>
</protein>
<evidence type="ECO:0000256" key="2">
    <source>
        <dbReference type="ARBA" id="ARBA00005992"/>
    </source>
</evidence>
<dbReference type="AlphaFoldDB" id="A0A501WRI9"/>
<evidence type="ECO:0000313" key="10">
    <source>
        <dbReference type="EMBL" id="TPE52373.1"/>
    </source>
</evidence>
<dbReference type="Pfam" id="PF03734">
    <property type="entry name" value="YkuD"/>
    <property type="match status" value="1"/>
</dbReference>
<name>A0A501WRI9_9GAMM</name>